<organism evidence="2 3">
    <name type="scientific">Campylobacter geochelonis</name>
    <dbReference type="NCBI Taxonomy" id="1780362"/>
    <lineage>
        <taxon>Bacteria</taxon>
        <taxon>Pseudomonadati</taxon>
        <taxon>Campylobacterota</taxon>
        <taxon>Epsilonproteobacteria</taxon>
        <taxon>Campylobacterales</taxon>
        <taxon>Campylobacteraceae</taxon>
        <taxon>Campylobacter</taxon>
    </lineage>
</organism>
<keyword evidence="1" id="KW-0812">Transmembrane</keyword>
<dbReference type="RefSeq" id="WP_075493166.1">
    <property type="nucleotide sequence ID" value="NZ_CP053844.1"/>
</dbReference>
<reference evidence="2 3" key="1">
    <citation type="submission" date="2016-02" db="EMBL/GenBank/DDBJ databases">
        <authorList>
            <consortium name="Pathogen Informatics"/>
        </authorList>
    </citation>
    <scope>NUCLEOTIDE SEQUENCE [LARGE SCALE GENOMIC DNA]</scope>
    <source>
        <strain evidence="2 3">RC20</strain>
    </source>
</reference>
<dbReference type="EC" id="1.17.7.1" evidence="2"/>
<accession>A0A128EHN1</accession>
<name>A0A128EHN1_9BACT</name>
<dbReference type="Proteomes" id="UP000069632">
    <property type="component" value="Unassembled WGS sequence"/>
</dbReference>
<feature type="transmembrane region" description="Helical" evidence="1">
    <location>
        <begin position="12"/>
        <end position="34"/>
    </location>
</feature>
<dbReference type="InterPro" id="IPR008620">
    <property type="entry name" value="FixH"/>
</dbReference>
<evidence type="ECO:0000313" key="3">
    <source>
        <dbReference type="Proteomes" id="UP000069632"/>
    </source>
</evidence>
<evidence type="ECO:0000313" key="2">
    <source>
        <dbReference type="EMBL" id="CZE47763.1"/>
    </source>
</evidence>
<gene>
    <name evidence="2" type="ORF">ERS672216_01051</name>
</gene>
<dbReference type="PROSITE" id="PS51257">
    <property type="entry name" value="PROKAR_LIPOPROTEIN"/>
    <property type="match status" value="1"/>
</dbReference>
<keyword evidence="1" id="KW-1133">Transmembrane helix</keyword>
<dbReference type="OrthoDB" id="5324824at2"/>
<sequence>MQTNSSKKTFWPYGILLSIGAIVVACVATVIFSLDYPVHMDSFYLESYDKVDRNYNEIQKSQAKFESKFDVALLPKDINLNKKSEADIKIVSKTAENLPNLTSEILLTRPETNEFDKKLDAKFENGVLKTQEFSVTKKGRWQLLVKLSDGDSTAFYKFELLAI</sequence>
<dbReference type="GO" id="GO:0046429">
    <property type="term" value="F:4-hydroxy-3-methylbut-2-en-1-yl diphosphate synthase activity (ferredoxin)"/>
    <property type="evidence" value="ECO:0007669"/>
    <property type="project" value="UniProtKB-EC"/>
</dbReference>
<protein>
    <submittedName>
        <fullName evidence="2">4-hydroxy-3-methylbut-2-en-1-yl diphosphate synthase</fullName>
        <ecNumber evidence="2">1.17.7.1</ecNumber>
    </submittedName>
</protein>
<keyword evidence="3" id="KW-1185">Reference proteome</keyword>
<dbReference type="EMBL" id="FIZP01000004">
    <property type="protein sequence ID" value="CZE47763.1"/>
    <property type="molecule type" value="Genomic_DNA"/>
</dbReference>
<proteinExistence type="predicted"/>
<keyword evidence="2" id="KW-0560">Oxidoreductase</keyword>
<dbReference type="AlphaFoldDB" id="A0A128EHN1"/>
<evidence type="ECO:0000256" key="1">
    <source>
        <dbReference type="SAM" id="Phobius"/>
    </source>
</evidence>
<keyword evidence="1" id="KW-0472">Membrane</keyword>
<dbReference type="Pfam" id="PF05751">
    <property type="entry name" value="FixH"/>
    <property type="match status" value="1"/>
</dbReference>